<protein>
    <submittedName>
        <fullName evidence="1">Uncharacterized protein</fullName>
    </submittedName>
</protein>
<sequence length="164" mass="18989">MKKLKEILFGLENCESLSIDAKYIGNFSVTNVRKSIIRHYGDIRFMDICDTFSIVVNKNANTDYQVFGVEDEGFKQNTFDRLTSGDIVVIDIVYDDDSKDEIYVHWEGESDYSNEAQKTYIGKLGDLFIVISKEETVESIFEDWGIDSQDGYMDLMWRSNQKIL</sequence>
<organism evidence="1 2">
    <name type="scientific">Paenibacillus polymyxa</name>
    <name type="common">Bacillus polymyxa</name>
    <dbReference type="NCBI Taxonomy" id="1406"/>
    <lineage>
        <taxon>Bacteria</taxon>
        <taxon>Bacillati</taxon>
        <taxon>Bacillota</taxon>
        <taxon>Bacilli</taxon>
        <taxon>Bacillales</taxon>
        <taxon>Paenibacillaceae</taxon>
        <taxon>Paenibacillus</taxon>
    </lineage>
</organism>
<reference evidence="1 2" key="1">
    <citation type="submission" date="2018-06" db="EMBL/GenBank/DDBJ databases">
        <authorList>
            <consortium name="Pathogen Informatics"/>
            <person name="Doyle S."/>
        </authorList>
    </citation>
    <scope>NUCLEOTIDE SEQUENCE [LARGE SCALE GENOMIC DNA]</scope>
    <source>
        <strain evidence="1 2">NCTC10343</strain>
    </source>
</reference>
<gene>
    <name evidence="1" type="ORF">NCTC10343_03116</name>
</gene>
<dbReference type="GeneID" id="93346475"/>
<accession>A0A378XZ19</accession>
<proteinExistence type="predicted"/>
<evidence type="ECO:0000313" key="1">
    <source>
        <dbReference type="EMBL" id="SUA70246.1"/>
    </source>
</evidence>
<dbReference type="AlphaFoldDB" id="A0A378XZ19"/>
<name>A0A378XZ19_PAEPO</name>
<dbReference type="EMBL" id="UGSC01000001">
    <property type="protein sequence ID" value="SUA70246.1"/>
    <property type="molecule type" value="Genomic_DNA"/>
</dbReference>
<evidence type="ECO:0000313" key="2">
    <source>
        <dbReference type="Proteomes" id="UP000254400"/>
    </source>
</evidence>
<dbReference type="Proteomes" id="UP000254400">
    <property type="component" value="Unassembled WGS sequence"/>
</dbReference>
<dbReference type="RefSeq" id="WP_019687640.1">
    <property type="nucleotide sequence ID" value="NZ_CP036496.1"/>
</dbReference>